<name>A0AB39RSC5_9ACTN</name>
<sequence length="72" mass="8025">MTERSVTISPPTRDEGRRVWVDGNLLGAVHSLSGLTHLLQRAGWEGLDEVDVANLPIIEWYGGGPEVWSRRD</sequence>
<gene>
    <name evidence="1" type="ORF">AB5J53_47705</name>
</gene>
<accession>A0AB39RSC5</accession>
<dbReference type="AlphaFoldDB" id="A0AB39RSC5"/>
<reference evidence="1" key="1">
    <citation type="submission" date="2024-07" db="EMBL/GenBank/DDBJ databases">
        <authorList>
            <person name="Yu S.T."/>
        </authorList>
    </citation>
    <scope>NUCLEOTIDE SEQUENCE</scope>
    <source>
        <strain evidence="1">R41</strain>
    </source>
</reference>
<organism evidence="1">
    <name type="scientific">Streptomyces sp. R41</name>
    <dbReference type="NCBI Taxonomy" id="3238632"/>
    <lineage>
        <taxon>Bacteria</taxon>
        <taxon>Bacillati</taxon>
        <taxon>Actinomycetota</taxon>
        <taxon>Actinomycetes</taxon>
        <taxon>Kitasatosporales</taxon>
        <taxon>Streptomycetaceae</taxon>
        <taxon>Streptomyces</taxon>
    </lineage>
</organism>
<evidence type="ECO:0000313" key="1">
    <source>
        <dbReference type="EMBL" id="XDQ58770.1"/>
    </source>
</evidence>
<dbReference type="RefSeq" id="WP_369251939.1">
    <property type="nucleotide sequence ID" value="NZ_CP163443.1"/>
</dbReference>
<protein>
    <submittedName>
        <fullName evidence="1">Uncharacterized protein</fullName>
    </submittedName>
</protein>
<proteinExistence type="predicted"/>
<dbReference type="EMBL" id="CP163443">
    <property type="protein sequence ID" value="XDQ58770.1"/>
    <property type="molecule type" value="Genomic_DNA"/>
</dbReference>